<dbReference type="AlphaFoldDB" id="A0A1R4JTX0"/>
<evidence type="ECO:0000256" key="1">
    <source>
        <dbReference type="ARBA" id="ARBA00004651"/>
    </source>
</evidence>
<evidence type="ECO:0000256" key="5">
    <source>
        <dbReference type="ARBA" id="ARBA00023136"/>
    </source>
</evidence>
<evidence type="ECO:0000256" key="2">
    <source>
        <dbReference type="ARBA" id="ARBA00022475"/>
    </source>
</evidence>
<proteinExistence type="predicted"/>
<gene>
    <name evidence="9" type="ORF">FM104_09015</name>
</gene>
<evidence type="ECO:0000256" key="4">
    <source>
        <dbReference type="ARBA" id="ARBA00022989"/>
    </source>
</evidence>
<feature type="domain" description="Cardiolipin synthase N-terminal" evidence="8">
    <location>
        <begin position="10"/>
        <end position="55"/>
    </location>
</feature>
<feature type="region of interest" description="Disordered" evidence="6">
    <location>
        <begin position="63"/>
        <end position="94"/>
    </location>
</feature>
<reference evidence="9 10" key="1">
    <citation type="submission" date="2017-02" db="EMBL/GenBank/DDBJ databases">
        <authorList>
            <person name="Peterson S.W."/>
        </authorList>
    </citation>
    <scope>NUCLEOTIDE SEQUENCE [LARGE SCALE GENOMIC DNA]</scope>
    <source>
        <strain evidence="9 10">B Mb 05.01</strain>
    </source>
</reference>
<evidence type="ECO:0000256" key="6">
    <source>
        <dbReference type="SAM" id="MobiDB-lite"/>
    </source>
</evidence>
<dbReference type="Proteomes" id="UP000196320">
    <property type="component" value="Unassembled WGS sequence"/>
</dbReference>
<comment type="subcellular location">
    <subcellularLocation>
        <location evidence="1">Cell membrane</location>
        <topology evidence="1">Multi-pass membrane protein</topology>
    </subcellularLocation>
</comment>
<feature type="transmembrane region" description="Helical" evidence="7">
    <location>
        <begin position="33"/>
        <end position="53"/>
    </location>
</feature>
<sequence>MPFLSVLVIALMVFALVDIIRRDDSQVRYMPKFVWLLLVILLPFIGAALWFALGREYPQGGLQIGRPARSRDTEPTRTAAPMVPTVPADTRTTEEQIADLDREIEEWRLRQEIEKRKRENGESSAGSAG</sequence>
<accession>A0A1R4JTX0</accession>
<keyword evidence="5 7" id="KW-0472">Membrane</keyword>
<dbReference type="EMBL" id="FUKO01000020">
    <property type="protein sequence ID" value="SJN35711.1"/>
    <property type="molecule type" value="Genomic_DNA"/>
</dbReference>
<evidence type="ECO:0000313" key="9">
    <source>
        <dbReference type="EMBL" id="SJN35711.1"/>
    </source>
</evidence>
<evidence type="ECO:0000256" key="7">
    <source>
        <dbReference type="SAM" id="Phobius"/>
    </source>
</evidence>
<evidence type="ECO:0000313" key="10">
    <source>
        <dbReference type="Proteomes" id="UP000196320"/>
    </source>
</evidence>
<dbReference type="OrthoDB" id="3298527at2"/>
<organism evidence="9 10">
    <name type="scientific">Microbacterium esteraromaticum</name>
    <dbReference type="NCBI Taxonomy" id="57043"/>
    <lineage>
        <taxon>Bacteria</taxon>
        <taxon>Bacillati</taxon>
        <taxon>Actinomycetota</taxon>
        <taxon>Actinomycetes</taxon>
        <taxon>Micrococcales</taxon>
        <taxon>Microbacteriaceae</taxon>
        <taxon>Microbacterium</taxon>
    </lineage>
</organism>
<dbReference type="RefSeq" id="WP_087131527.1">
    <property type="nucleotide sequence ID" value="NZ_FUKO01000020.1"/>
</dbReference>
<keyword evidence="10" id="KW-1185">Reference proteome</keyword>
<keyword evidence="3 7" id="KW-0812">Transmembrane</keyword>
<keyword evidence="2" id="KW-1003">Cell membrane</keyword>
<dbReference type="GO" id="GO:0005886">
    <property type="term" value="C:plasma membrane"/>
    <property type="evidence" value="ECO:0007669"/>
    <property type="project" value="UniProtKB-SubCell"/>
</dbReference>
<dbReference type="Pfam" id="PF13396">
    <property type="entry name" value="PLDc_N"/>
    <property type="match status" value="1"/>
</dbReference>
<dbReference type="InterPro" id="IPR027379">
    <property type="entry name" value="CLS_N"/>
</dbReference>
<evidence type="ECO:0000259" key="8">
    <source>
        <dbReference type="Pfam" id="PF13396"/>
    </source>
</evidence>
<protein>
    <submittedName>
        <fullName evidence="9">Membrane protein</fullName>
    </submittedName>
</protein>
<keyword evidence="4 7" id="KW-1133">Transmembrane helix</keyword>
<name>A0A1R4JTX0_9MICO</name>
<evidence type="ECO:0000256" key="3">
    <source>
        <dbReference type="ARBA" id="ARBA00022692"/>
    </source>
</evidence>